<dbReference type="AlphaFoldDB" id="A0A6A4W0E0"/>
<evidence type="ECO:0000259" key="5">
    <source>
        <dbReference type="SMART" id="SM00737"/>
    </source>
</evidence>
<dbReference type="GO" id="GO:0032934">
    <property type="term" value="F:sterol binding"/>
    <property type="evidence" value="ECO:0007669"/>
    <property type="project" value="InterPro"/>
</dbReference>
<dbReference type="InterPro" id="IPR039670">
    <property type="entry name" value="NPC2-like"/>
</dbReference>
<feature type="domain" description="MD-2-related lipid-recognition" evidence="5">
    <location>
        <begin position="23"/>
        <end position="145"/>
    </location>
</feature>
<comment type="similarity">
    <text evidence="2">Belongs to the NPC2 family.</text>
</comment>
<gene>
    <name evidence="6" type="primary">ALL2</name>
    <name evidence="6" type="ORF">FJT64_027824</name>
</gene>
<accession>A0A6A4W0E0</accession>
<dbReference type="GO" id="GO:0015918">
    <property type="term" value="P:sterol transport"/>
    <property type="evidence" value="ECO:0007669"/>
    <property type="project" value="InterPro"/>
</dbReference>
<dbReference type="EMBL" id="VIIS01001368">
    <property type="protein sequence ID" value="KAF0299373.1"/>
    <property type="molecule type" value="Genomic_DNA"/>
</dbReference>
<dbReference type="PANTHER" id="PTHR11306">
    <property type="entry name" value="NIEMANN PICK TYPE C2 PROTEIN NPC2-RELATED"/>
    <property type="match status" value="1"/>
</dbReference>
<keyword evidence="3" id="KW-0964">Secreted</keyword>
<feature type="signal peptide" evidence="4">
    <location>
        <begin position="1"/>
        <end position="21"/>
    </location>
</feature>
<name>A0A6A4W0E0_AMPAM</name>
<evidence type="ECO:0000256" key="2">
    <source>
        <dbReference type="ARBA" id="ARBA00006370"/>
    </source>
</evidence>
<dbReference type="Pfam" id="PF02221">
    <property type="entry name" value="E1_DerP2_DerF2"/>
    <property type="match status" value="1"/>
</dbReference>
<proteinExistence type="inferred from homology"/>
<comment type="subcellular location">
    <subcellularLocation>
        <location evidence="1">Secreted</location>
    </subcellularLocation>
</comment>
<evidence type="ECO:0000313" key="6">
    <source>
        <dbReference type="EMBL" id="KAF0299373.1"/>
    </source>
</evidence>
<evidence type="ECO:0000256" key="3">
    <source>
        <dbReference type="ARBA" id="ARBA00022525"/>
    </source>
</evidence>
<dbReference type="Gene3D" id="2.60.40.770">
    <property type="match status" value="1"/>
</dbReference>
<reference evidence="6 7" key="1">
    <citation type="submission" date="2019-07" db="EMBL/GenBank/DDBJ databases">
        <title>Draft genome assembly of a fouling barnacle, Amphibalanus amphitrite (Darwin, 1854): The first reference genome for Thecostraca.</title>
        <authorList>
            <person name="Kim W."/>
        </authorList>
    </citation>
    <scope>NUCLEOTIDE SEQUENCE [LARGE SCALE GENOMIC DNA]</scope>
    <source>
        <strain evidence="6">SNU_AA5</strain>
        <tissue evidence="6">Soma without cirri and trophi</tissue>
    </source>
</reference>
<dbReference type="Proteomes" id="UP000440578">
    <property type="component" value="Unassembled WGS sequence"/>
</dbReference>
<dbReference type="FunFam" id="2.60.40.770:FF:000001">
    <property type="entry name" value="NPC intracellular cholesterol transporter 2"/>
    <property type="match status" value="1"/>
</dbReference>
<dbReference type="OrthoDB" id="6576058at2759"/>
<evidence type="ECO:0000256" key="1">
    <source>
        <dbReference type="ARBA" id="ARBA00004613"/>
    </source>
</evidence>
<feature type="chain" id="PRO_5025447970" evidence="4">
    <location>
        <begin position="22"/>
        <end position="148"/>
    </location>
</feature>
<comment type="caution">
    <text evidence="6">The sequence shown here is derived from an EMBL/GenBank/DDBJ whole genome shotgun (WGS) entry which is preliminary data.</text>
</comment>
<dbReference type="GO" id="GO:0005576">
    <property type="term" value="C:extracellular region"/>
    <property type="evidence" value="ECO:0007669"/>
    <property type="project" value="UniProtKB-SubCell"/>
</dbReference>
<evidence type="ECO:0000313" key="7">
    <source>
        <dbReference type="Proteomes" id="UP000440578"/>
    </source>
</evidence>
<dbReference type="PANTHER" id="PTHR11306:SF68">
    <property type="entry name" value="NPC INTRACELLULAR CHOLESTEROL TRANSPORTER 2"/>
    <property type="match status" value="1"/>
</dbReference>
<organism evidence="6 7">
    <name type="scientific">Amphibalanus amphitrite</name>
    <name type="common">Striped barnacle</name>
    <name type="synonym">Balanus amphitrite</name>
    <dbReference type="NCBI Taxonomy" id="1232801"/>
    <lineage>
        <taxon>Eukaryota</taxon>
        <taxon>Metazoa</taxon>
        <taxon>Ecdysozoa</taxon>
        <taxon>Arthropoda</taxon>
        <taxon>Crustacea</taxon>
        <taxon>Multicrustacea</taxon>
        <taxon>Cirripedia</taxon>
        <taxon>Thoracica</taxon>
        <taxon>Thoracicalcarea</taxon>
        <taxon>Balanomorpha</taxon>
        <taxon>Balanoidea</taxon>
        <taxon>Balanidae</taxon>
        <taxon>Amphibalaninae</taxon>
        <taxon>Amphibalanus</taxon>
    </lineage>
</organism>
<sequence>MACRVLLLIVLLGVTARLTEARCGRKSQNVKVDNCTGKVCTLPKGGNTGITIRFRPDKPYDRLKAKVTGVLGGIRVPFAGVPSDACSGLQQGACPVQPGQEYVYRADIPVSRAYPSVSTRSAQRSSSFLVDAETDESVACSLIRVRIR</sequence>
<dbReference type="InterPro" id="IPR014756">
    <property type="entry name" value="Ig_E-set"/>
</dbReference>
<keyword evidence="7" id="KW-1185">Reference proteome</keyword>
<dbReference type="InterPro" id="IPR003172">
    <property type="entry name" value="ML_dom"/>
</dbReference>
<dbReference type="SUPFAM" id="SSF81296">
    <property type="entry name" value="E set domains"/>
    <property type="match status" value="1"/>
</dbReference>
<dbReference type="SMART" id="SM00737">
    <property type="entry name" value="ML"/>
    <property type="match status" value="1"/>
</dbReference>
<keyword evidence="4" id="KW-0732">Signal</keyword>
<evidence type="ECO:0000256" key="4">
    <source>
        <dbReference type="SAM" id="SignalP"/>
    </source>
</evidence>
<protein>
    <submittedName>
        <fullName evidence="6">Mite group 2 allergen Tyr p 2</fullName>
    </submittedName>
</protein>